<proteinExistence type="predicted"/>
<dbReference type="KEGG" id="rom:EI983_06360"/>
<keyword evidence="2" id="KW-0288">FMN</keyword>
<feature type="domain" description="Flavodoxin-like" evidence="3">
    <location>
        <begin position="5"/>
        <end position="148"/>
    </location>
</feature>
<dbReference type="InterPro" id="IPR029039">
    <property type="entry name" value="Flavoprotein-like_sf"/>
</dbReference>
<dbReference type="GO" id="GO:0016491">
    <property type="term" value="F:oxidoreductase activity"/>
    <property type="evidence" value="ECO:0007669"/>
    <property type="project" value="InterPro"/>
</dbReference>
<dbReference type="Gene3D" id="3.40.50.360">
    <property type="match status" value="1"/>
</dbReference>
<evidence type="ECO:0000313" key="5">
    <source>
        <dbReference type="Proteomes" id="UP000428330"/>
    </source>
</evidence>
<reference evidence="5" key="1">
    <citation type="submission" date="2018-12" db="EMBL/GenBank/DDBJ databases">
        <title>Complete genome sequence of Roseovarius sp. MME-070.</title>
        <authorList>
            <person name="Nam Y.-D."/>
            <person name="Kang J."/>
            <person name="Chung W.-H."/>
            <person name="Park Y.S."/>
        </authorList>
    </citation>
    <scope>NUCLEOTIDE SEQUENCE [LARGE SCALE GENOMIC DNA]</scope>
    <source>
        <strain evidence="5">MME-070</strain>
    </source>
</reference>
<keyword evidence="5" id="KW-1185">Reference proteome</keyword>
<accession>A0A6I6ILS8</accession>
<dbReference type="Proteomes" id="UP000428330">
    <property type="component" value="Chromosome"/>
</dbReference>
<dbReference type="InterPro" id="IPR005025">
    <property type="entry name" value="FMN_Rdtase-like_dom"/>
</dbReference>
<dbReference type="PROSITE" id="PS50902">
    <property type="entry name" value="FLAVODOXIN_LIKE"/>
    <property type="match status" value="1"/>
</dbReference>
<gene>
    <name evidence="4" type="ORF">EI983_06360</name>
</gene>
<dbReference type="InterPro" id="IPR008254">
    <property type="entry name" value="Flavodoxin/NO_synth"/>
</dbReference>
<dbReference type="EMBL" id="CP034348">
    <property type="protein sequence ID" value="QGX97919.1"/>
    <property type="molecule type" value="Genomic_DNA"/>
</dbReference>
<dbReference type="RefSeq" id="WP_157706554.1">
    <property type="nucleotide sequence ID" value="NZ_CP034348.1"/>
</dbReference>
<evidence type="ECO:0000256" key="1">
    <source>
        <dbReference type="ARBA" id="ARBA00022630"/>
    </source>
</evidence>
<sequence>MTHPIAIPYFSGHGHTARLAQAIAEGAAPARLIDIETMTQADWDALDAAPAIIFGSPTYMGSVAARYVHFLEEASDARWTAQSWQNKLAGGFTIGTYPSGDKLSTLLRLSIFAAQMGMLWVGATEIGAPVNPDRPGIDRDGSMLGLMARSDPDKSRLISDGDAETARLFGTRLRRAADRWGR</sequence>
<keyword evidence="1" id="KW-0285">Flavoprotein</keyword>
<dbReference type="AlphaFoldDB" id="A0A6I6ILS8"/>
<dbReference type="OrthoDB" id="9801479at2"/>
<protein>
    <submittedName>
        <fullName evidence="4">Flavodoxin family protein</fullName>
    </submittedName>
</protein>
<evidence type="ECO:0000256" key="2">
    <source>
        <dbReference type="ARBA" id="ARBA00022643"/>
    </source>
</evidence>
<name>A0A6I6ILS8_9RHOB</name>
<dbReference type="Pfam" id="PF03358">
    <property type="entry name" value="FMN_red"/>
    <property type="match status" value="1"/>
</dbReference>
<organism evidence="4 5">
    <name type="scientific">Roseovarius faecimaris</name>
    <dbReference type="NCBI Taxonomy" id="2494550"/>
    <lineage>
        <taxon>Bacteria</taxon>
        <taxon>Pseudomonadati</taxon>
        <taxon>Pseudomonadota</taxon>
        <taxon>Alphaproteobacteria</taxon>
        <taxon>Rhodobacterales</taxon>
        <taxon>Roseobacteraceae</taxon>
        <taxon>Roseovarius</taxon>
    </lineage>
</organism>
<evidence type="ECO:0000313" key="4">
    <source>
        <dbReference type="EMBL" id="QGX97919.1"/>
    </source>
</evidence>
<dbReference type="SUPFAM" id="SSF52218">
    <property type="entry name" value="Flavoproteins"/>
    <property type="match status" value="1"/>
</dbReference>
<dbReference type="GO" id="GO:0010181">
    <property type="term" value="F:FMN binding"/>
    <property type="evidence" value="ECO:0007669"/>
    <property type="project" value="InterPro"/>
</dbReference>
<evidence type="ECO:0000259" key="3">
    <source>
        <dbReference type="PROSITE" id="PS50902"/>
    </source>
</evidence>